<dbReference type="Proteomes" id="UP000198242">
    <property type="component" value="Chromosome I"/>
</dbReference>
<dbReference type="Pfam" id="PF12697">
    <property type="entry name" value="Abhydrolase_6"/>
    <property type="match status" value="1"/>
</dbReference>
<dbReference type="SUPFAM" id="SSF53474">
    <property type="entry name" value="alpha/beta-Hydrolases"/>
    <property type="match status" value="1"/>
</dbReference>
<dbReference type="PANTHER" id="PTHR42886">
    <property type="entry name" value="RE40534P-RELATED"/>
    <property type="match status" value="1"/>
</dbReference>
<dbReference type="AlphaFoldDB" id="A0A1C4VTH8"/>
<dbReference type="InterPro" id="IPR029058">
    <property type="entry name" value="AB_hydrolase_fold"/>
</dbReference>
<accession>A0A1C4VTH8</accession>
<gene>
    <name evidence="2" type="ORF">GA0074695_1777</name>
</gene>
<evidence type="ECO:0000313" key="3">
    <source>
        <dbReference type="Proteomes" id="UP000198242"/>
    </source>
</evidence>
<protein>
    <submittedName>
        <fullName evidence="2">Lysophospholipase, alpha-beta hydrolase superfamily</fullName>
    </submittedName>
</protein>
<dbReference type="Gene3D" id="3.40.50.1820">
    <property type="entry name" value="alpha/beta hydrolase"/>
    <property type="match status" value="1"/>
</dbReference>
<sequence length="283" mass="31335">MAAPTGRVDTIVLIHGLWLTPRSWERWADRYRARGFQVLTPSWPGMEAEVEELRADPTPIAGQRIADITDHYARIIREQPRPPIIMGHSFGGLIAQLLVARKLSTAAVAVHPVPVDGVQEFPLSTLRSVFPILDNPAHRHRAVPMTPDDFHFVFGNTMSRQESDAAWERYAVPAAGHVLFEAVFSNLEPGGVTKIDSHESERAPLLLLAGDADNVVPPRTVRLNADIYRPSRALTGYQEFPGRSHFAIGAPGWEEEADFALEWAMEAANEFAQTAVSQAPGRR</sequence>
<feature type="domain" description="AB hydrolase-1" evidence="1">
    <location>
        <begin position="11"/>
        <end position="250"/>
    </location>
</feature>
<organism evidence="2 3">
    <name type="scientific">Micromonospora viridifaciens</name>
    <dbReference type="NCBI Taxonomy" id="1881"/>
    <lineage>
        <taxon>Bacteria</taxon>
        <taxon>Bacillati</taxon>
        <taxon>Actinomycetota</taxon>
        <taxon>Actinomycetes</taxon>
        <taxon>Micromonosporales</taxon>
        <taxon>Micromonosporaceae</taxon>
        <taxon>Micromonospora</taxon>
    </lineage>
</organism>
<dbReference type="RefSeq" id="WP_089009852.1">
    <property type="nucleotide sequence ID" value="NZ_LT607411.1"/>
</dbReference>
<dbReference type="GO" id="GO:0016787">
    <property type="term" value="F:hydrolase activity"/>
    <property type="evidence" value="ECO:0007669"/>
    <property type="project" value="UniProtKB-KW"/>
</dbReference>
<keyword evidence="3" id="KW-1185">Reference proteome</keyword>
<evidence type="ECO:0000259" key="1">
    <source>
        <dbReference type="Pfam" id="PF12697"/>
    </source>
</evidence>
<name>A0A1C4VTH8_MICVI</name>
<dbReference type="OrthoDB" id="3810256at2"/>
<dbReference type="EMBL" id="LT607411">
    <property type="protein sequence ID" value="SCE87296.1"/>
    <property type="molecule type" value="Genomic_DNA"/>
</dbReference>
<dbReference type="PANTHER" id="PTHR42886:SF29">
    <property type="entry name" value="PUMMELIG, ISOFORM A"/>
    <property type="match status" value="1"/>
</dbReference>
<reference evidence="3" key="1">
    <citation type="submission" date="2016-06" db="EMBL/GenBank/DDBJ databases">
        <authorList>
            <person name="Varghese N."/>
            <person name="Submissions Spin"/>
        </authorList>
    </citation>
    <scope>NUCLEOTIDE SEQUENCE [LARGE SCALE GENOMIC DNA]</scope>
    <source>
        <strain evidence="3">DSM 43909</strain>
    </source>
</reference>
<evidence type="ECO:0000313" key="2">
    <source>
        <dbReference type="EMBL" id="SCE87296.1"/>
    </source>
</evidence>
<dbReference type="InterPro" id="IPR000073">
    <property type="entry name" value="AB_hydrolase_1"/>
</dbReference>
<proteinExistence type="predicted"/>
<keyword evidence="2" id="KW-0378">Hydrolase</keyword>